<sequence length="367" mass="40447">MKKLITIVGARPQFVKAAVVSRAIREHKSGIQEIIVHTGQHYDPNMSDIFFHELDIPKPHFHLGIGGGSHGKNTGRMIEKIEEILLPEKPDFLLVYGDTDSTLAGAIAASKIQVPIAHVEAGLRSYNRKMPEEINRVLTDHLSSILLTPTAHASRNLHKEGIDDSKIRIVGDTMYDAVLYYGEHAKAPTTSVDMDVFEKDYALCTIHRAENTDDTARLREILQGLASLPISIILPMHPRTRNRIETADIQLGGNIHVIEPVGYLEMIWLQKRASLILTDSGGVQKEAYFHKTPCITLRDETEWVELVDIGANMLAGADAEKIVSSFGKLSGFSFPDDPIYGNGDAGEQIVDALQAYMNSGDTHAPGN</sequence>
<keyword evidence="4" id="KW-1185">Reference proteome</keyword>
<dbReference type="InterPro" id="IPR029767">
    <property type="entry name" value="WecB-like"/>
</dbReference>
<evidence type="ECO:0000259" key="2">
    <source>
        <dbReference type="Pfam" id="PF02350"/>
    </source>
</evidence>
<evidence type="ECO:0000313" key="3">
    <source>
        <dbReference type="EMBL" id="MFC4200482.1"/>
    </source>
</evidence>
<dbReference type="InterPro" id="IPR003331">
    <property type="entry name" value="UDP_GlcNAc_Epimerase_2_dom"/>
</dbReference>
<dbReference type="GO" id="GO:0008761">
    <property type="term" value="F:UDP-N-acetylglucosamine 2-epimerase activity"/>
    <property type="evidence" value="ECO:0007669"/>
    <property type="project" value="UniProtKB-EC"/>
</dbReference>
<accession>A0ABV8NYE5</accession>
<dbReference type="RefSeq" id="WP_217964268.1">
    <property type="nucleotide sequence ID" value="NZ_JAHTBN010000003.1"/>
</dbReference>
<dbReference type="EMBL" id="JBHSBV010000002">
    <property type="protein sequence ID" value="MFC4200482.1"/>
    <property type="molecule type" value="Genomic_DNA"/>
</dbReference>
<organism evidence="3 4">
    <name type="scientific">Candidimonas humi</name>
    <dbReference type="NCBI Taxonomy" id="683355"/>
    <lineage>
        <taxon>Bacteria</taxon>
        <taxon>Pseudomonadati</taxon>
        <taxon>Pseudomonadota</taxon>
        <taxon>Betaproteobacteria</taxon>
        <taxon>Burkholderiales</taxon>
        <taxon>Alcaligenaceae</taxon>
        <taxon>Candidimonas</taxon>
    </lineage>
</organism>
<comment type="similarity">
    <text evidence="1">Belongs to the UDP-N-acetylglucosamine 2-epimerase family.</text>
</comment>
<dbReference type="EC" id="5.1.3.14" evidence="3"/>
<dbReference type="Pfam" id="PF02350">
    <property type="entry name" value="Epimerase_2"/>
    <property type="match status" value="1"/>
</dbReference>
<name>A0ABV8NYE5_9BURK</name>
<protein>
    <submittedName>
        <fullName evidence="3">Non-hydrolyzing UDP-N-acetylglucosamine 2-epimerase</fullName>
        <ecNumber evidence="3">5.1.3.14</ecNumber>
    </submittedName>
</protein>
<proteinExistence type="inferred from homology"/>
<reference evidence="4" key="1">
    <citation type="journal article" date="2019" name="Int. J. Syst. Evol. Microbiol.">
        <title>The Global Catalogue of Microorganisms (GCM) 10K type strain sequencing project: providing services to taxonomists for standard genome sequencing and annotation.</title>
        <authorList>
            <consortium name="The Broad Institute Genomics Platform"/>
            <consortium name="The Broad Institute Genome Sequencing Center for Infectious Disease"/>
            <person name="Wu L."/>
            <person name="Ma J."/>
        </authorList>
    </citation>
    <scope>NUCLEOTIDE SEQUENCE [LARGE SCALE GENOMIC DNA]</scope>
    <source>
        <strain evidence="4">LMG 24813</strain>
    </source>
</reference>
<comment type="caution">
    <text evidence="3">The sequence shown here is derived from an EMBL/GenBank/DDBJ whole genome shotgun (WGS) entry which is preliminary data.</text>
</comment>
<gene>
    <name evidence="3" type="primary">wecB</name>
    <name evidence="3" type="ORF">ACFOY1_05910</name>
</gene>
<dbReference type="NCBIfam" id="TIGR00236">
    <property type="entry name" value="wecB"/>
    <property type="match status" value="1"/>
</dbReference>
<dbReference type="Proteomes" id="UP001595848">
    <property type="component" value="Unassembled WGS sequence"/>
</dbReference>
<dbReference type="PANTHER" id="PTHR43174:SF1">
    <property type="entry name" value="UDP-N-ACETYLGLUCOSAMINE 2-EPIMERASE"/>
    <property type="match status" value="1"/>
</dbReference>
<keyword evidence="1 3" id="KW-0413">Isomerase</keyword>
<feature type="domain" description="UDP-N-acetylglucosamine 2-epimerase" evidence="2">
    <location>
        <begin position="27"/>
        <end position="353"/>
    </location>
</feature>
<evidence type="ECO:0000313" key="4">
    <source>
        <dbReference type="Proteomes" id="UP001595848"/>
    </source>
</evidence>
<evidence type="ECO:0000256" key="1">
    <source>
        <dbReference type="RuleBase" id="RU003513"/>
    </source>
</evidence>
<dbReference type="CDD" id="cd03786">
    <property type="entry name" value="GTB_UDP-GlcNAc_2-Epimerase"/>
    <property type="match status" value="1"/>
</dbReference>
<dbReference type="PANTHER" id="PTHR43174">
    <property type="entry name" value="UDP-N-ACETYLGLUCOSAMINE 2-EPIMERASE"/>
    <property type="match status" value="1"/>
</dbReference>